<feature type="transmembrane region" description="Helical" evidence="7">
    <location>
        <begin position="53"/>
        <end position="74"/>
    </location>
</feature>
<comment type="subcellular location">
    <subcellularLocation>
        <location evidence="1">Membrane</location>
        <topology evidence="1">Multi-pass membrane protein</topology>
    </subcellularLocation>
</comment>
<dbReference type="PROSITE" id="PS50850">
    <property type="entry name" value="MFS"/>
    <property type="match status" value="1"/>
</dbReference>
<protein>
    <recommendedName>
        <fullName evidence="8">Major facilitator superfamily (MFS) profile domain-containing protein</fullName>
    </recommendedName>
</protein>
<keyword evidence="4 7" id="KW-0812">Transmembrane</keyword>
<dbReference type="InterPro" id="IPR036259">
    <property type="entry name" value="MFS_trans_sf"/>
</dbReference>
<evidence type="ECO:0000256" key="3">
    <source>
        <dbReference type="ARBA" id="ARBA00022448"/>
    </source>
</evidence>
<keyword evidence="10" id="KW-1185">Reference proteome</keyword>
<accession>A0A9P8PQL7</accession>
<dbReference type="PANTHER" id="PTHR48022:SF3">
    <property type="entry name" value="HEXOSE TRANSPORTER PROTEIN (AFU_ORTHOLOGUE AFUA_8G04480)-RELATED"/>
    <property type="match status" value="1"/>
</dbReference>
<organism evidence="9 10">
    <name type="scientific">Wickerhamomyces pijperi</name>
    <name type="common">Yeast</name>
    <name type="synonym">Pichia pijperi</name>
    <dbReference type="NCBI Taxonomy" id="599730"/>
    <lineage>
        <taxon>Eukaryota</taxon>
        <taxon>Fungi</taxon>
        <taxon>Dikarya</taxon>
        <taxon>Ascomycota</taxon>
        <taxon>Saccharomycotina</taxon>
        <taxon>Saccharomycetes</taxon>
        <taxon>Phaffomycetales</taxon>
        <taxon>Wickerhamomycetaceae</taxon>
        <taxon>Wickerhamomyces</taxon>
    </lineage>
</organism>
<evidence type="ECO:0000256" key="7">
    <source>
        <dbReference type="SAM" id="Phobius"/>
    </source>
</evidence>
<evidence type="ECO:0000256" key="6">
    <source>
        <dbReference type="ARBA" id="ARBA00023136"/>
    </source>
</evidence>
<keyword evidence="3" id="KW-0813">Transport</keyword>
<dbReference type="Gene3D" id="1.20.1250.20">
    <property type="entry name" value="MFS general substrate transporter like domains"/>
    <property type="match status" value="1"/>
</dbReference>
<dbReference type="InterPro" id="IPR020846">
    <property type="entry name" value="MFS_dom"/>
</dbReference>
<comment type="caution">
    <text evidence="9">The sequence shown here is derived from an EMBL/GenBank/DDBJ whole genome shotgun (WGS) entry which is preliminary data.</text>
</comment>
<feature type="domain" description="Major facilitator superfamily (MFS) profile" evidence="8">
    <location>
        <begin position="1"/>
        <end position="114"/>
    </location>
</feature>
<evidence type="ECO:0000259" key="8">
    <source>
        <dbReference type="PROSITE" id="PS50850"/>
    </source>
</evidence>
<keyword evidence="6 7" id="KW-0472">Membrane</keyword>
<evidence type="ECO:0000313" key="10">
    <source>
        <dbReference type="Proteomes" id="UP000774326"/>
    </source>
</evidence>
<evidence type="ECO:0000313" key="9">
    <source>
        <dbReference type="EMBL" id="KAH3676508.1"/>
    </source>
</evidence>
<reference evidence="9" key="2">
    <citation type="submission" date="2021-01" db="EMBL/GenBank/DDBJ databases">
        <authorList>
            <person name="Schikora-Tamarit M.A."/>
        </authorList>
    </citation>
    <scope>NUCLEOTIDE SEQUENCE</scope>
    <source>
        <strain evidence="9">CBS2887</strain>
    </source>
</reference>
<dbReference type="Proteomes" id="UP000774326">
    <property type="component" value="Unassembled WGS sequence"/>
</dbReference>
<feature type="transmembrane region" description="Helical" evidence="7">
    <location>
        <begin position="26"/>
        <end position="47"/>
    </location>
</feature>
<dbReference type="SUPFAM" id="SSF103473">
    <property type="entry name" value="MFS general substrate transporter"/>
    <property type="match status" value="1"/>
</dbReference>
<dbReference type="InterPro" id="IPR050360">
    <property type="entry name" value="MFS_Sugar_Transporters"/>
</dbReference>
<dbReference type="GO" id="GO:0016020">
    <property type="term" value="C:membrane"/>
    <property type="evidence" value="ECO:0007669"/>
    <property type="project" value="UniProtKB-SubCell"/>
</dbReference>
<dbReference type="EMBL" id="JAEUBG010005242">
    <property type="protein sequence ID" value="KAH3676508.1"/>
    <property type="molecule type" value="Genomic_DNA"/>
</dbReference>
<evidence type="ECO:0000256" key="2">
    <source>
        <dbReference type="ARBA" id="ARBA00010992"/>
    </source>
</evidence>
<reference evidence="9" key="1">
    <citation type="journal article" date="2021" name="Open Biol.">
        <title>Shared evolutionary footprints suggest mitochondrial oxidative damage underlies multiple complex I losses in fungi.</title>
        <authorList>
            <person name="Schikora-Tamarit M.A."/>
            <person name="Marcet-Houben M."/>
            <person name="Nosek J."/>
            <person name="Gabaldon T."/>
        </authorList>
    </citation>
    <scope>NUCLEOTIDE SEQUENCE</scope>
    <source>
        <strain evidence="9">CBS2887</strain>
    </source>
</reference>
<comment type="similarity">
    <text evidence="2">Belongs to the major facilitator superfamily. Sugar transporter (TC 2.A.1.1) family.</text>
</comment>
<dbReference type="GO" id="GO:0005351">
    <property type="term" value="F:carbohydrate:proton symporter activity"/>
    <property type="evidence" value="ECO:0007669"/>
    <property type="project" value="TreeGrafter"/>
</dbReference>
<dbReference type="PANTHER" id="PTHR48022">
    <property type="entry name" value="PLASTIDIC GLUCOSE TRANSPORTER 4"/>
    <property type="match status" value="1"/>
</dbReference>
<dbReference type="Pfam" id="PF00083">
    <property type="entry name" value="Sugar_tr"/>
    <property type="match status" value="1"/>
</dbReference>
<dbReference type="AlphaFoldDB" id="A0A9P8PQL7"/>
<evidence type="ECO:0000256" key="1">
    <source>
        <dbReference type="ARBA" id="ARBA00004141"/>
    </source>
</evidence>
<gene>
    <name evidence="9" type="ORF">WICPIJ_009067</name>
</gene>
<sequence length="114" mass="12859">YDIAYTPLLLAYPTEIFPYHLRSKGITVELFGVYSALLIAAFCNSIAMDRIGWRYYIVFCCILGALVVNTYVFYPETKGYSLEEISRVFDGEDTVALVDDAESLKATAEHHDTV</sequence>
<feature type="non-terminal residue" evidence="9">
    <location>
        <position position="1"/>
    </location>
</feature>
<evidence type="ECO:0000256" key="5">
    <source>
        <dbReference type="ARBA" id="ARBA00022989"/>
    </source>
</evidence>
<dbReference type="OrthoDB" id="4092614at2759"/>
<keyword evidence="5 7" id="KW-1133">Transmembrane helix</keyword>
<proteinExistence type="inferred from homology"/>
<name>A0A9P8PQL7_WICPI</name>
<dbReference type="InterPro" id="IPR005828">
    <property type="entry name" value="MFS_sugar_transport-like"/>
</dbReference>
<evidence type="ECO:0000256" key="4">
    <source>
        <dbReference type="ARBA" id="ARBA00022692"/>
    </source>
</evidence>